<keyword evidence="3" id="KW-1185">Reference proteome</keyword>
<dbReference type="Proteomes" id="UP000593565">
    <property type="component" value="Unassembled WGS sequence"/>
</dbReference>
<organism evidence="2 3">
    <name type="scientific">Ameiurus melas</name>
    <name type="common">Black bullhead</name>
    <name type="synonym">Silurus melas</name>
    <dbReference type="NCBI Taxonomy" id="219545"/>
    <lineage>
        <taxon>Eukaryota</taxon>
        <taxon>Metazoa</taxon>
        <taxon>Chordata</taxon>
        <taxon>Craniata</taxon>
        <taxon>Vertebrata</taxon>
        <taxon>Euteleostomi</taxon>
        <taxon>Actinopterygii</taxon>
        <taxon>Neopterygii</taxon>
        <taxon>Teleostei</taxon>
        <taxon>Ostariophysi</taxon>
        <taxon>Siluriformes</taxon>
        <taxon>Ictaluridae</taxon>
        <taxon>Ameiurus</taxon>
    </lineage>
</organism>
<feature type="region of interest" description="Disordered" evidence="1">
    <location>
        <begin position="34"/>
        <end position="64"/>
    </location>
</feature>
<evidence type="ECO:0000313" key="3">
    <source>
        <dbReference type="Proteomes" id="UP000593565"/>
    </source>
</evidence>
<name>A0A7J5ZTB3_AMEME</name>
<accession>A0A7J5ZTB3</accession>
<dbReference type="AlphaFoldDB" id="A0A7J5ZTB3"/>
<dbReference type="EMBL" id="JAAGNN010000024">
    <property type="protein sequence ID" value="KAF4072897.1"/>
    <property type="molecule type" value="Genomic_DNA"/>
</dbReference>
<reference evidence="2 3" key="1">
    <citation type="submission" date="2020-02" db="EMBL/GenBank/DDBJ databases">
        <title>A chromosome-scale genome assembly of the black bullhead catfish (Ameiurus melas).</title>
        <authorList>
            <person name="Wen M."/>
            <person name="Zham M."/>
            <person name="Cabau C."/>
            <person name="Klopp C."/>
            <person name="Donnadieu C."/>
            <person name="Roques C."/>
            <person name="Bouchez O."/>
            <person name="Lampietro C."/>
            <person name="Jouanno E."/>
            <person name="Herpin A."/>
            <person name="Louis A."/>
            <person name="Berthelot C."/>
            <person name="Parey E."/>
            <person name="Roest-Crollius H."/>
            <person name="Braasch I."/>
            <person name="Postlethwait J."/>
            <person name="Robinson-Rechavi M."/>
            <person name="Echchiki A."/>
            <person name="Begum T."/>
            <person name="Montfort J."/>
            <person name="Schartl M."/>
            <person name="Bobe J."/>
            <person name="Guiguen Y."/>
        </authorList>
    </citation>
    <scope>NUCLEOTIDE SEQUENCE [LARGE SCALE GENOMIC DNA]</scope>
    <source>
        <strain evidence="2">M_S1</strain>
        <tissue evidence="2">Blood</tissue>
    </source>
</reference>
<evidence type="ECO:0000256" key="1">
    <source>
        <dbReference type="SAM" id="MobiDB-lite"/>
    </source>
</evidence>
<comment type="caution">
    <text evidence="2">The sequence shown here is derived from an EMBL/GenBank/DDBJ whole genome shotgun (WGS) entry which is preliminary data.</text>
</comment>
<protein>
    <submittedName>
        <fullName evidence="2">Uncharacterized protein</fullName>
    </submittedName>
</protein>
<sequence length="141" mass="15626">MVQITPPGLGLAWRHDVIGRGYSFGACQSVQEFTSGPDGHEEECGAAETASRGRENKGVSGRSRATAVLPTECLQRCPPGRGANRQQPFPRTTFMFRFLSKRDRVGGFLDIFYGPKMQHQLSFMFVSKSTLSFILMKYGVT</sequence>
<proteinExistence type="predicted"/>
<gene>
    <name evidence="2" type="ORF">AMELA_G00252710</name>
</gene>
<evidence type="ECO:0000313" key="2">
    <source>
        <dbReference type="EMBL" id="KAF4072897.1"/>
    </source>
</evidence>